<dbReference type="OrthoDB" id="7605094at2"/>
<keyword evidence="3" id="KW-1185">Reference proteome</keyword>
<name>A0A6P2BVF8_9ACTN</name>
<dbReference type="AlphaFoldDB" id="A0A6P2BVF8"/>
<organism evidence="2 3">
    <name type="scientific">Trebonia kvetii</name>
    <dbReference type="NCBI Taxonomy" id="2480626"/>
    <lineage>
        <taxon>Bacteria</taxon>
        <taxon>Bacillati</taxon>
        <taxon>Actinomycetota</taxon>
        <taxon>Actinomycetes</taxon>
        <taxon>Streptosporangiales</taxon>
        <taxon>Treboniaceae</taxon>
        <taxon>Trebonia</taxon>
    </lineage>
</organism>
<dbReference type="InterPro" id="IPR032710">
    <property type="entry name" value="NTF2-like_dom_sf"/>
</dbReference>
<evidence type="ECO:0000313" key="3">
    <source>
        <dbReference type="Proteomes" id="UP000460272"/>
    </source>
</evidence>
<dbReference type="Proteomes" id="UP000460272">
    <property type="component" value="Unassembled WGS sequence"/>
</dbReference>
<protein>
    <submittedName>
        <fullName evidence="2">Nuclear transport factor 2 family protein</fullName>
    </submittedName>
</protein>
<gene>
    <name evidence="2" type="ORF">EAS64_25135</name>
</gene>
<dbReference type="SUPFAM" id="SSF54427">
    <property type="entry name" value="NTF2-like"/>
    <property type="match status" value="1"/>
</dbReference>
<accession>A0A6P2BVF8</accession>
<dbReference type="Gene3D" id="3.10.450.50">
    <property type="match status" value="1"/>
</dbReference>
<evidence type="ECO:0000313" key="2">
    <source>
        <dbReference type="EMBL" id="TVZ02125.1"/>
    </source>
</evidence>
<comment type="caution">
    <text evidence="2">The sequence shown here is derived from an EMBL/GenBank/DDBJ whole genome shotgun (WGS) entry which is preliminary data.</text>
</comment>
<sequence length="183" mass="20613">MIADDGARLADRQQIHDLIVTYCRGIDRLQLDLVRGVYHPGAVDHHTGFDGPVEEYLPWLRPMLEKYDGTMHVVANHFVEFAGPRAVSETYGFAVHWGSPPDDPRVNFTSGFRYVDLLDCRDGRWGIIERHAVREWTHSDVQLLMSPEDRGPRGARTPDDVVFKQLARIRSGSPESSSGTSAT</sequence>
<evidence type="ECO:0000259" key="1">
    <source>
        <dbReference type="Pfam" id="PF13577"/>
    </source>
</evidence>
<proteinExistence type="predicted"/>
<dbReference type="InterPro" id="IPR037401">
    <property type="entry name" value="SnoaL-like"/>
</dbReference>
<reference evidence="2 3" key="1">
    <citation type="submission" date="2018-11" db="EMBL/GenBank/DDBJ databases">
        <title>Trebonia kvetii gen.nov., sp.nov., a novel acidophilic actinobacterium, and proposal of the new actinobacterial family Treboniaceae fam. nov.</title>
        <authorList>
            <person name="Rapoport D."/>
            <person name="Sagova-Mareckova M."/>
            <person name="Sedlacek I."/>
            <person name="Provaznik J."/>
            <person name="Kralova S."/>
            <person name="Pavlinic D."/>
            <person name="Benes V."/>
            <person name="Kopecky J."/>
        </authorList>
    </citation>
    <scope>NUCLEOTIDE SEQUENCE [LARGE SCALE GENOMIC DNA]</scope>
    <source>
        <strain evidence="2 3">15Tr583</strain>
    </source>
</reference>
<dbReference type="RefSeq" id="WP_145856837.1">
    <property type="nucleotide sequence ID" value="NZ_RPFW01000005.1"/>
</dbReference>
<dbReference type="EMBL" id="RPFW01000005">
    <property type="protein sequence ID" value="TVZ02125.1"/>
    <property type="molecule type" value="Genomic_DNA"/>
</dbReference>
<feature type="domain" description="SnoaL-like" evidence="1">
    <location>
        <begin position="8"/>
        <end position="131"/>
    </location>
</feature>
<dbReference type="Pfam" id="PF13577">
    <property type="entry name" value="SnoaL_4"/>
    <property type="match status" value="1"/>
</dbReference>